<evidence type="ECO:0000259" key="4">
    <source>
        <dbReference type="Pfam" id="PF22989"/>
    </source>
</evidence>
<feature type="compositionally biased region" description="Basic and acidic residues" evidence="1">
    <location>
        <begin position="635"/>
        <end position="649"/>
    </location>
</feature>
<feature type="compositionally biased region" description="Basic and acidic residues" evidence="1">
    <location>
        <begin position="318"/>
        <end position="337"/>
    </location>
</feature>
<accession>A0AAV6FUE3</accession>
<reference evidence="5" key="1">
    <citation type="submission" date="2020-10" db="EMBL/GenBank/DDBJ databases">
        <title>Chromosome-scale genome assembly of the Allis shad, Alosa alosa.</title>
        <authorList>
            <person name="Margot Z."/>
            <person name="Christophe K."/>
            <person name="Cabau C."/>
            <person name="Louis A."/>
            <person name="Berthelot C."/>
            <person name="Parey E."/>
            <person name="Roest Crollius H."/>
            <person name="Montfort J."/>
            <person name="Robinson-Rechavi M."/>
            <person name="Bucao C."/>
            <person name="Bouchez O."/>
            <person name="Gislard M."/>
            <person name="Lluch J."/>
            <person name="Milhes M."/>
            <person name="Lampietro C."/>
            <person name="Lopez Roques C."/>
            <person name="Donnadieu C."/>
            <person name="Braasch I."/>
            <person name="Desvignes T."/>
            <person name="Postlethwait J."/>
            <person name="Bobe J."/>
            <person name="Guiguen Y."/>
        </authorList>
    </citation>
    <scope>NUCLEOTIDE SEQUENCE</scope>
    <source>
        <strain evidence="5">M-15738</strain>
        <tissue evidence="5">Blood</tissue>
    </source>
</reference>
<dbReference type="InterPro" id="IPR054503">
    <property type="entry name" value="KDM3AB_Tudor"/>
</dbReference>
<feature type="region of interest" description="Disordered" evidence="1">
    <location>
        <begin position="730"/>
        <end position="882"/>
    </location>
</feature>
<gene>
    <name evidence="5" type="ORF">AALO_G00232320</name>
</gene>
<feature type="region of interest" description="Disordered" evidence="1">
    <location>
        <begin position="256"/>
        <end position="508"/>
    </location>
</feature>
<evidence type="ECO:0000259" key="2">
    <source>
        <dbReference type="Pfam" id="PF22987"/>
    </source>
</evidence>
<dbReference type="Pfam" id="PF22988">
    <property type="entry name" value="PWWP_KDM3B"/>
    <property type="match status" value="1"/>
</dbReference>
<sequence length="1753" mass="188643">MAVEGRPELVGKRFLCVSGEEPLGRGEIARCGWRAGVIRAVTSRDIDTPDFSVCVEFDHEEWEKRQWIRVFEDFQIFLLEQGLVWASRTVGGLPCHGPNGTNGKPVLWPALSFRTLVGQASVGPVSVVEFFSDRQLEFHPRDVIHQPYQDEADILSPLLRDNPSLQEEVKAWLKQQKVQEIFMQGKYSLNGLRVKVYRQDSATQWFTGIITQHDQHSSTMIVMNDQVLEPQNVDPSLVQVMFIDDVVHSLLAGENVTARRRSRSNKTNPPTHGHLRGQSGSPGPMVSRPSLSSCPPVRLTSERSAPLEEYGGEEEEDERMKDGRRGSPDIGRHEPSKSKCKPGVSKRRKGVKEEEEEDGERKEGTKRHRGLSGSDPYESNNTGVCPRLPDSSPPFDKTHKSHYASKPPAKREKSQSPVGPEGWTQKKHPAPWAADEEAASQSANGKRQETEKPRPLLSQPANPSARCNGVVMETGAALEERRREGVEGGAEEAETRHDGVSHSEDSEAVSALLAYQESERMVSMETSACVVFNALPGECELPDSELPSDPEVKSSDYGTAEAPAPGSESEAGTGHQDELATRHPSPPGQGVAPDNAGGSDKPRSPSDSRATIKGEQGPDATPRPKSSPRPSSPPEDLRPRQHAATDKSRPKPSTSPESGRHRNKRPGSSPNGAEHGLPHSGFKPQCGPGNPTPVPNQTPTTFSNKSPMASATLTKTHMPVPIHTTAASTKLHAHTHTHTHTAVTPTKAPAAASSTKNSTHAANRSTVSSTPVKPHVSPITPTKTHSNQSRTSVLNPSPHKSLAKASNHTTNNTTPTKSPLIVDRNEPFTVYRDPALVGEDPDARSPRGTTPSPSPQPPGSASLAGHGPPSPRAPEPHHLLPSLLPALSPSAALLAGHGPLGALGLGPHPLALPPSAALLGQTPLGLYPLLWPPYPNGTHPYTALGLSAGMTEGSLKRNTPSPWLPQASLVESQGLRTPVPVRPASADPHHSVKNHNPHASPSVSKTTEEERKTLTADALRGGVNAQIKADPDRGRNMVAKNGQMHAVSHAHTHRPFLSDSLPCRPKPSRAAAFEPAAERCTSRYQEESRRILQESIEVAPFTAKLQPPPGQEREPFPSASQGAQPPAPSNYYSSLCSSVANEPPRRPAHAAELSALYERPGSSRSVSLSISGSTFSISSHHSPLKAPHSKPPPLVKRHPEKEEGLLGKMSERLVHQASSLEQHSQRLAERGGALPAGVSISSSSASFSASSSLRSMPSLHRAPIFHPPAPPMPARKEAGQGRLTPPTLTPVQPVCLLPEQQRPPTLQPELKRQASAAAGKRASDMAAKTAHQTYHQHQHHQHQHHQHQHQHHQHHQHQHHHHVPEVWRGPQHLDKPANGHGAAKQPSATASVIVRPSSAKDSRTNDRLISALKQPERTRASGEHKEVGRVGQTNAPSKEGCAQYKRGILWTPLDSVHCPHTTPAKTDHTMSAVAIETGSKSYVVSTAVSMATGQPPRDRTPVPWRPGLAAEEDSRGTCRAHADITSSSPISTSCAATPCRSSGDFMHLKKQRAALAAAQSRNSAHVAAHASHSHAASQATSTGPHNASSTHPPEKDPALGASPPKRPRPAGTMPEGASQNSSSSPSNLSNGQPPPQATSSQAGNPVQNNYHKLKKAWLTRHSEEDSKGTGAPDAAGGTDGDTASPASNSTQPIRGQDDRKSSSEDRKPGPDERKSMPEERKATQEDRKPPQEDRKSSMDEPKAGAEELQERWW</sequence>
<feature type="compositionally biased region" description="Polar residues" evidence="1">
    <location>
        <begin position="1580"/>
        <end position="1591"/>
    </location>
</feature>
<feature type="region of interest" description="Disordered" evidence="1">
    <location>
        <begin position="1176"/>
        <end position="1198"/>
    </location>
</feature>
<feature type="compositionally biased region" description="Basic residues" evidence="1">
    <location>
        <begin position="338"/>
        <end position="350"/>
    </location>
</feature>
<feature type="compositionally biased region" description="Low complexity" evidence="1">
    <location>
        <begin position="1618"/>
        <end position="1631"/>
    </location>
</feature>
<dbReference type="Pfam" id="PF22989">
    <property type="entry name" value="DUF7030"/>
    <property type="match status" value="1"/>
</dbReference>
<feature type="compositionally biased region" description="Polar residues" evidence="1">
    <location>
        <begin position="779"/>
        <end position="795"/>
    </location>
</feature>
<feature type="region of interest" description="Disordered" evidence="1">
    <location>
        <begin position="1490"/>
        <end position="1534"/>
    </location>
</feature>
<feature type="compositionally biased region" description="Basic and acidic residues" evidence="1">
    <location>
        <begin position="493"/>
        <end position="505"/>
    </location>
</feature>
<keyword evidence="6" id="KW-1185">Reference proteome</keyword>
<name>A0AAV6FUE3_9TELE</name>
<dbReference type="Pfam" id="PF22987">
    <property type="entry name" value="Tudor_KDM3B"/>
    <property type="match status" value="1"/>
</dbReference>
<feature type="compositionally biased region" description="Basic and acidic residues" evidence="1">
    <location>
        <begin position="1414"/>
        <end position="1428"/>
    </location>
</feature>
<feature type="compositionally biased region" description="Basic and acidic residues" evidence="1">
    <location>
        <begin position="600"/>
        <end position="612"/>
    </location>
</feature>
<feature type="region of interest" description="Disordered" evidence="1">
    <location>
        <begin position="1556"/>
        <end position="1753"/>
    </location>
</feature>
<evidence type="ECO:0000259" key="3">
    <source>
        <dbReference type="Pfam" id="PF22988"/>
    </source>
</evidence>
<feature type="compositionally biased region" description="Low complexity" evidence="1">
    <location>
        <begin position="1556"/>
        <end position="1579"/>
    </location>
</feature>
<proteinExistence type="predicted"/>
<feature type="region of interest" description="Disordered" evidence="1">
    <location>
        <begin position="538"/>
        <end position="707"/>
    </location>
</feature>
<feature type="compositionally biased region" description="Low complexity" evidence="1">
    <location>
        <begin position="560"/>
        <end position="572"/>
    </location>
</feature>
<protein>
    <recommendedName>
        <fullName evidence="7">JmjC domain-containing histone demethylation protein 2C</fullName>
    </recommendedName>
</protein>
<feature type="region of interest" description="Disordered" evidence="1">
    <location>
        <begin position="1103"/>
        <end position="1145"/>
    </location>
</feature>
<dbReference type="EMBL" id="JADWDJ010000018">
    <property type="protein sequence ID" value="KAG5266458.1"/>
    <property type="molecule type" value="Genomic_DNA"/>
</dbReference>
<feature type="compositionally biased region" description="Polar residues" evidence="1">
    <location>
        <begin position="757"/>
        <end position="771"/>
    </location>
</feature>
<feature type="compositionally biased region" description="Low complexity" evidence="1">
    <location>
        <begin position="1668"/>
        <end position="1686"/>
    </location>
</feature>
<feature type="compositionally biased region" description="Polar residues" evidence="1">
    <location>
        <begin position="1637"/>
        <end position="1650"/>
    </location>
</feature>
<feature type="compositionally biased region" description="Basic residues" evidence="1">
    <location>
        <begin position="1334"/>
        <end position="1362"/>
    </location>
</feature>
<evidence type="ECO:0008006" key="7">
    <source>
        <dbReference type="Google" id="ProtNLM"/>
    </source>
</evidence>
<feature type="domain" description="DUF7030" evidence="4">
    <location>
        <begin position="8"/>
        <end position="67"/>
    </location>
</feature>
<feature type="compositionally biased region" description="Basic and acidic residues" evidence="1">
    <location>
        <begin position="1512"/>
        <end position="1522"/>
    </location>
</feature>
<feature type="compositionally biased region" description="Basic and acidic residues" evidence="1">
    <location>
        <begin position="1695"/>
        <end position="1753"/>
    </location>
</feature>
<feature type="region of interest" description="Disordered" evidence="1">
    <location>
        <begin position="1302"/>
        <end position="1438"/>
    </location>
</feature>
<feature type="compositionally biased region" description="Polar residues" evidence="1">
    <location>
        <begin position="1130"/>
        <end position="1140"/>
    </location>
</feature>
<comment type="caution">
    <text evidence="5">The sequence shown here is derived from an EMBL/GenBank/DDBJ whole genome shotgun (WGS) entry which is preliminary data.</text>
</comment>
<evidence type="ECO:0000256" key="1">
    <source>
        <dbReference type="SAM" id="MobiDB-lite"/>
    </source>
</evidence>
<organism evidence="5 6">
    <name type="scientific">Alosa alosa</name>
    <name type="common">allis shad</name>
    <dbReference type="NCBI Taxonomy" id="278164"/>
    <lineage>
        <taxon>Eukaryota</taxon>
        <taxon>Metazoa</taxon>
        <taxon>Chordata</taxon>
        <taxon>Craniata</taxon>
        <taxon>Vertebrata</taxon>
        <taxon>Euteleostomi</taxon>
        <taxon>Actinopterygii</taxon>
        <taxon>Neopterygii</taxon>
        <taxon>Teleostei</taxon>
        <taxon>Clupei</taxon>
        <taxon>Clupeiformes</taxon>
        <taxon>Clupeoidei</taxon>
        <taxon>Clupeidae</taxon>
        <taxon>Alosa</taxon>
    </lineage>
</organism>
<feature type="compositionally biased region" description="Polar residues" evidence="1">
    <location>
        <begin position="1524"/>
        <end position="1534"/>
    </location>
</feature>
<feature type="compositionally biased region" description="Low complexity" evidence="1">
    <location>
        <begin position="740"/>
        <end position="756"/>
    </location>
</feature>
<evidence type="ECO:0000313" key="6">
    <source>
        <dbReference type="Proteomes" id="UP000823561"/>
    </source>
</evidence>
<dbReference type="Proteomes" id="UP000823561">
    <property type="component" value="Chromosome 18"/>
</dbReference>
<evidence type="ECO:0000313" key="5">
    <source>
        <dbReference type="EMBL" id="KAG5266458.1"/>
    </source>
</evidence>
<feature type="region of interest" description="Disordered" evidence="1">
    <location>
        <begin position="978"/>
        <end position="1012"/>
    </location>
</feature>
<dbReference type="InterPro" id="IPR054294">
    <property type="entry name" value="DUF7030"/>
</dbReference>
<feature type="compositionally biased region" description="Polar residues" evidence="1">
    <location>
        <begin position="804"/>
        <end position="817"/>
    </location>
</feature>
<dbReference type="InterPro" id="IPR054504">
    <property type="entry name" value="PWWP_KDM3B"/>
</dbReference>
<feature type="domain" description="Lysine-specific demethylase 3B PWWP" evidence="3">
    <location>
        <begin position="77"/>
        <end position="179"/>
    </location>
</feature>
<feature type="domain" description="Lysine-specific demethylase 3A/B tudor" evidence="2">
    <location>
        <begin position="181"/>
        <end position="255"/>
    </location>
</feature>